<dbReference type="AlphaFoldDB" id="A0AA97FK27"/>
<proteinExistence type="predicted"/>
<accession>A0AA97FK27</accession>
<name>A0AA97FK27_9MICO</name>
<dbReference type="RefSeq" id="WP_317140221.1">
    <property type="nucleotide sequence ID" value="NZ_CP118157.1"/>
</dbReference>
<dbReference type="Proteomes" id="UP001305498">
    <property type="component" value="Chromosome"/>
</dbReference>
<evidence type="ECO:0000313" key="3">
    <source>
        <dbReference type="Proteomes" id="UP001305498"/>
    </source>
</evidence>
<dbReference type="KEGG" id="mbet:N8K70_03465"/>
<keyword evidence="3" id="KW-1185">Reference proteome</keyword>
<sequence length="88" mass="9204">MGQAGERAGGQRAELVAQLRADVALAAADTVLIAIPNQLGVAYSTRQLAAIRDIGDEIGWNDPPTARRGGLDATNRPAPRTGRVSARE</sequence>
<organism evidence="2 3">
    <name type="scientific">Microbacterium betulae</name>
    <dbReference type="NCBI Taxonomy" id="2981139"/>
    <lineage>
        <taxon>Bacteria</taxon>
        <taxon>Bacillati</taxon>
        <taxon>Actinomycetota</taxon>
        <taxon>Actinomycetes</taxon>
        <taxon>Micrococcales</taxon>
        <taxon>Microbacteriaceae</taxon>
        <taxon>Microbacterium</taxon>
    </lineage>
</organism>
<evidence type="ECO:0000256" key="1">
    <source>
        <dbReference type="SAM" id="MobiDB-lite"/>
    </source>
</evidence>
<gene>
    <name evidence="2" type="ORF">N8K70_03465</name>
</gene>
<protein>
    <submittedName>
        <fullName evidence="2">Uncharacterized protein</fullName>
    </submittedName>
</protein>
<reference evidence="2 3" key="1">
    <citation type="submission" date="2023-02" db="EMBL/GenBank/DDBJ databases">
        <title>Microbacterium betulae sp. nov., isolated from birch wood.</title>
        <authorList>
            <person name="Pasciak M."/>
            <person name="Pawlik K.J."/>
            <person name="Martynowski D."/>
            <person name="Laczmanski L."/>
            <person name="Ciekot J."/>
            <person name="Szponar B."/>
            <person name="Wojcik-Fatla A."/>
            <person name="Mackiewicz B."/>
            <person name="Farian E."/>
            <person name="Cholewa G."/>
            <person name="Cholewa A."/>
            <person name="Dutkiewicz J."/>
        </authorList>
    </citation>
    <scope>NUCLEOTIDE SEQUENCE [LARGE SCALE GENOMIC DNA]</scope>
    <source>
        <strain evidence="2 3">AB</strain>
    </source>
</reference>
<dbReference type="EMBL" id="CP118157">
    <property type="protein sequence ID" value="WOF23750.1"/>
    <property type="molecule type" value="Genomic_DNA"/>
</dbReference>
<feature type="region of interest" description="Disordered" evidence="1">
    <location>
        <begin position="56"/>
        <end position="88"/>
    </location>
</feature>
<evidence type="ECO:0000313" key="2">
    <source>
        <dbReference type="EMBL" id="WOF23750.1"/>
    </source>
</evidence>